<organism evidence="6 7">
    <name type="scientific">Cerasicoccus arenae</name>
    <dbReference type="NCBI Taxonomy" id="424488"/>
    <lineage>
        <taxon>Bacteria</taxon>
        <taxon>Pseudomonadati</taxon>
        <taxon>Verrucomicrobiota</taxon>
        <taxon>Opitutia</taxon>
        <taxon>Puniceicoccales</taxon>
        <taxon>Cerasicoccaceae</taxon>
        <taxon>Cerasicoccus</taxon>
    </lineage>
</organism>
<proteinExistence type="predicted"/>
<dbReference type="AlphaFoldDB" id="A0A8J3DB02"/>
<dbReference type="EMBL" id="BMXG01000012">
    <property type="protein sequence ID" value="GHC04248.1"/>
    <property type="molecule type" value="Genomic_DNA"/>
</dbReference>
<dbReference type="SUPFAM" id="SSF52540">
    <property type="entry name" value="P-loop containing nucleoside triphosphate hydrolases"/>
    <property type="match status" value="1"/>
</dbReference>
<feature type="domain" description="Response regulatory" evidence="5">
    <location>
        <begin position="4"/>
        <end position="118"/>
    </location>
</feature>
<name>A0A8J3DB02_9BACT</name>
<dbReference type="InterPro" id="IPR002078">
    <property type="entry name" value="Sigma_54_int"/>
</dbReference>
<dbReference type="CDD" id="cd00156">
    <property type="entry name" value="REC"/>
    <property type="match status" value="1"/>
</dbReference>
<dbReference type="InterPro" id="IPR058031">
    <property type="entry name" value="AAA_lid_NorR"/>
</dbReference>
<evidence type="ECO:0000256" key="3">
    <source>
        <dbReference type="PROSITE-ProRule" id="PRU00169"/>
    </source>
</evidence>
<dbReference type="RefSeq" id="WP_189514895.1">
    <property type="nucleotide sequence ID" value="NZ_BMXG01000012.1"/>
</dbReference>
<reference evidence="6" key="1">
    <citation type="journal article" date="2014" name="Int. J. Syst. Evol. Microbiol.">
        <title>Complete genome sequence of Corynebacterium casei LMG S-19264T (=DSM 44701T), isolated from a smear-ripened cheese.</title>
        <authorList>
            <consortium name="US DOE Joint Genome Institute (JGI-PGF)"/>
            <person name="Walter F."/>
            <person name="Albersmeier A."/>
            <person name="Kalinowski J."/>
            <person name="Ruckert C."/>
        </authorList>
    </citation>
    <scope>NUCLEOTIDE SEQUENCE</scope>
    <source>
        <strain evidence="6">KCTC 12870</strain>
    </source>
</reference>
<comment type="caution">
    <text evidence="6">The sequence shown here is derived from an EMBL/GenBank/DDBJ whole genome shotgun (WGS) entry which is preliminary data.</text>
</comment>
<dbReference type="SMART" id="SM00448">
    <property type="entry name" value="REC"/>
    <property type="match status" value="1"/>
</dbReference>
<dbReference type="Proteomes" id="UP000642829">
    <property type="component" value="Unassembled WGS sequence"/>
</dbReference>
<dbReference type="SUPFAM" id="SSF52172">
    <property type="entry name" value="CheY-like"/>
    <property type="match status" value="1"/>
</dbReference>
<evidence type="ECO:0000256" key="2">
    <source>
        <dbReference type="ARBA" id="ARBA00022840"/>
    </source>
</evidence>
<dbReference type="PROSITE" id="PS50110">
    <property type="entry name" value="RESPONSE_REGULATORY"/>
    <property type="match status" value="1"/>
</dbReference>
<keyword evidence="7" id="KW-1185">Reference proteome</keyword>
<gene>
    <name evidence="6" type="primary">atoC</name>
    <name evidence="6" type="ORF">GCM10007047_21190</name>
</gene>
<evidence type="ECO:0000313" key="7">
    <source>
        <dbReference type="Proteomes" id="UP000642829"/>
    </source>
</evidence>
<protein>
    <submittedName>
        <fullName evidence="6">Transcriptional regulator</fullName>
    </submittedName>
</protein>
<evidence type="ECO:0000259" key="5">
    <source>
        <dbReference type="PROSITE" id="PS50110"/>
    </source>
</evidence>
<dbReference type="GO" id="GO:0000160">
    <property type="term" value="P:phosphorelay signal transduction system"/>
    <property type="evidence" value="ECO:0007669"/>
    <property type="project" value="InterPro"/>
</dbReference>
<dbReference type="Pfam" id="PF00072">
    <property type="entry name" value="Response_reg"/>
    <property type="match status" value="1"/>
</dbReference>
<dbReference type="GO" id="GO:0005524">
    <property type="term" value="F:ATP binding"/>
    <property type="evidence" value="ECO:0007669"/>
    <property type="project" value="UniProtKB-KW"/>
</dbReference>
<keyword evidence="3" id="KW-0597">Phosphoprotein</keyword>
<dbReference type="Gene3D" id="1.10.8.60">
    <property type="match status" value="1"/>
</dbReference>
<dbReference type="InterPro" id="IPR001789">
    <property type="entry name" value="Sig_transdc_resp-reg_receiver"/>
</dbReference>
<accession>A0A8J3DB02</accession>
<evidence type="ECO:0000313" key="6">
    <source>
        <dbReference type="EMBL" id="GHC04248.1"/>
    </source>
</evidence>
<feature type="domain" description="Sigma-54 factor interaction" evidence="4">
    <location>
        <begin position="296"/>
        <end position="358"/>
    </location>
</feature>
<dbReference type="GO" id="GO:0006355">
    <property type="term" value="P:regulation of DNA-templated transcription"/>
    <property type="evidence" value="ECO:0007669"/>
    <property type="project" value="InterPro"/>
</dbReference>
<dbReference type="InterPro" id="IPR011006">
    <property type="entry name" value="CheY-like_superfamily"/>
</dbReference>
<dbReference type="Gene3D" id="3.40.50.2300">
    <property type="match status" value="1"/>
</dbReference>
<dbReference type="PROSITE" id="PS50045">
    <property type="entry name" value="SIGMA54_INTERACT_4"/>
    <property type="match status" value="1"/>
</dbReference>
<sequence>MAQRILVLDDEENYADMLRALLEQHSFLVDSVTDPARALEKLHGTGYELVISDFKMPGMDGADFLSKSREMNPDLPVILVSGLMNTPDLVKVANMGVTLVLEKPIDIQLFINHVKRFVQPATKDEFRVHRQGKSGEVAGALAFKQTYPRTLHYLCDRSHVFRYFLEHVWGAANEQDHIFISAPRGSEADLLLREVSLWRKFSATRIHWLDLRHPDCVRMSAALKEKAVDSKTSELVGVIGFADSSLAAQEQVVDCIRESPENLAFLYFIESDLIDSDTRVIDPELRELLEQSLCVMPPLNARLADLAAYVKRYLPLIAESLKRPGRSELDPQGIALLLSYTWPGNFRELIDVLRVAVALQTEGPVMQQDLATALQRVSNHNSSSPHELLPLSAAIQERQHYIVSNAMRESGQDIVSTLNTLGVGPQAINPDTGADNLPLIYPELIN</sequence>
<dbReference type="PANTHER" id="PTHR32071">
    <property type="entry name" value="TRANSCRIPTIONAL REGULATORY PROTEIN"/>
    <property type="match status" value="1"/>
</dbReference>
<keyword evidence="1" id="KW-0547">Nucleotide-binding</keyword>
<feature type="modified residue" description="4-aspartylphosphate" evidence="3">
    <location>
        <position position="53"/>
    </location>
</feature>
<evidence type="ECO:0000259" key="4">
    <source>
        <dbReference type="PROSITE" id="PS50045"/>
    </source>
</evidence>
<evidence type="ECO:0000256" key="1">
    <source>
        <dbReference type="ARBA" id="ARBA00022741"/>
    </source>
</evidence>
<dbReference type="Pfam" id="PF25601">
    <property type="entry name" value="AAA_lid_14"/>
    <property type="match status" value="1"/>
</dbReference>
<dbReference type="InterPro" id="IPR027417">
    <property type="entry name" value="P-loop_NTPase"/>
</dbReference>
<reference evidence="6" key="2">
    <citation type="submission" date="2020-09" db="EMBL/GenBank/DDBJ databases">
        <authorList>
            <person name="Sun Q."/>
            <person name="Kim S."/>
        </authorList>
    </citation>
    <scope>NUCLEOTIDE SEQUENCE</scope>
    <source>
        <strain evidence="6">KCTC 12870</strain>
    </source>
</reference>
<keyword evidence="2" id="KW-0067">ATP-binding</keyword>